<evidence type="ECO:0000256" key="10">
    <source>
        <dbReference type="ARBA" id="ARBA00022824"/>
    </source>
</evidence>
<dbReference type="EC" id="2.3.1.20" evidence="5"/>
<evidence type="ECO:0000313" key="17">
    <source>
        <dbReference type="Proteomes" id="UP001497382"/>
    </source>
</evidence>
<evidence type="ECO:0000256" key="7">
    <source>
        <dbReference type="ARBA" id="ARBA00022679"/>
    </source>
</evidence>
<keyword evidence="9" id="KW-0319">Glycerol metabolism</keyword>
<dbReference type="Proteomes" id="UP001497382">
    <property type="component" value="Unassembled WGS sequence"/>
</dbReference>
<dbReference type="PANTHER" id="PTHR12317">
    <property type="entry name" value="DIACYLGLYCEROL O-ACYLTRANSFERASE"/>
    <property type="match status" value="1"/>
</dbReference>
<dbReference type="AlphaFoldDB" id="A0AAV1Z8U8"/>
<dbReference type="InterPro" id="IPR007130">
    <property type="entry name" value="DAGAT"/>
</dbReference>
<gene>
    <name evidence="16" type="ORF">LARSCL_LOCUS3886</name>
</gene>
<evidence type="ECO:0000256" key="5">
    <source>
        <dbReference type="ARBA" id="ARBA00013244"/>
    </source>
</evidence>
<evidence type="ECO:0000256" key="11">
    <source>
        <dbReference type="ARBA" id="ARBA00022989"/>
    </source>
</evidence>
<evidence type="ECO:0000256" key="6">
    <source>
        <dbReference type="ARBA" id="ARBA00022516"/>
    </source>
</evidence>
<comment type="caution">
    <text evidence="16">The sequence shown here is derived from an EMBL/GenBank/DDBJ whole genome shotgun (WGS) entry which is preliminary data.</text>
</comment>
<reference evidence="16 17" key="1">
    <citation type="submission" date="2024-04" db="EMBL/GenBank/DDBJ databases">
        <authorList>
            <person name="Rising A."/>
            <person name="Reimegard J."/>
            <person name="Sonavane S."/>
            <person name="Akerstrom W."/>
            <person name="Nylinder S."/>
            <person name="Hedman E."/>
            <person name="Kallberg Y."/>
        </authorList>
    </citation>
    <scope>NUCLEOTIDE SEQUENCE [LARGE SCALE GENOMIC DNA]</scope>
</reference>
<comment type="subcellular location">
    <subcellularLocation>
        <location evidence="1">Endoplasmic reticulum membrane</location>
        <topology evidence="1">Multi-pass membrane protein</topology>
    </subcellularLocation>
</comment>
<evidence type="ECO:0000256" key="1">
    <source>
        <dbReference type="ARBA" id="ARBA00004477"/>
    </source>
</evidence>
<name>A0AAV1Z8U8_9ARAC</name>
<evidence type="ECO:0000256" key="15">
    <source>
        <dbReference type="SAM" id="SignalP"/>
    </source>
</evidence>
<dbReference type="GO" id="GO:0019432">
    <property type="term" value="P:triglyceride biosynthetic process"/>
    <property type="evidence" value="ECO:0007669"/>
    <property type="project" value="TreeGrafter"/>
</dbReference>
<keyword evidence="11" id="KW-1133">Transmembrane helix</keyword>
<keyword evidence="14" id="KW-0012">Acyltransferase</keyword>
<comment type="similarity">
    <text evidence="4">Belongs to the diacylglycerol acyltransferase family.</text>
</comment>
<evidence type="ECO:0000256" key="9">
    <source>
        <dbReference type="ARBA" id="ARBA00022798"/>
    </source>
</evidence>
<evidence type="ECO:0000256" key="2">
    <source>
        <dbReference type="ARBA" id="ARBA00004771"/>
    </source>
</evidence>
<accession>A0AAV1Z8U8</accession>
<evidence type="ECO:0000313" key="16">
    <source>
        <dbReference type="EMBL" id="CAL1267900.1"/>
    </source>
</evidence>
<dbReference type="EMBL" id="CAXIEN010000030">
    <property type="protein sequence ID" value="CAL1267900.1"/>
    <property type="molecule type" value="Genomic_DNA"/>
</dbReference>
<dbReference type="PANTHER" id="PTHR12317:SF0">
    <property type="entry name" value="ACYLTRANSFERASE"/>
    <property type="match status" value="1"/>
</dbReference>
<evidence type="ECO:0000256" key="3">
    <source>
        <dbReference type="ARBA" id="ARBA00005189"/>
    </source>
</evidence>
<sequence length="82" mass="8857">MCIYVTLIKICFLRGSCAATRESIEWLLTKKGKGNALIIAVGGAAEAMEAHPGDVSLTLKSRKGFVRHALIHGASLASIRFW</sequence>
<organism evidence="16 17">
    <name type="scientific">Larinioides sclopetarius</name>
    <dbReference type="NCBI Taxonomy" id="280406"/>
    <lineage>
        <taxon>Eukaryota</taxon>
        <taxon>Metazoa</taxon>
        <taxon>Ecdysozoa</taxon>
        <taxon>Arthropoda</taxon>
        <taxon>Chelicerata</taxon>
        <taxon>Arachnida</taxon>
        <taxon>Araneae</taxon>
        <taxon>Araneomorphae</taxon>
        <taxon>Entelegynae</taxon>
        <taxon>Araneoidea</taxon>
        <taxon>Araneidae</taxon>
        <taxon>Larinioides</taxon>
    </lineage>
</organism>
<comment type="pathway">
    <text evidence="3">Lipid metabolism.</text>
</comment>
<keyword evidence="10" id="KW-0256">Endoplasmic reticulum</keyword>
<feature type="signal peptide" evidence="15">
    <location>
        <begin position="1"/>
        <end position="18"/>
    </location>
</feature>
<dbReference type="GO" id="GO:0004144">
    <property type="term" value="F:diacylglycerol O-acyltransferase activity"/>
    <property type="evidence" value="ECO:0007669"/>
    <property type="project" value="UniProtKB-EC"/>
</dbReference>
<evidence type="ECO:0000256" key="14">
    <source>
        <dbReference type="ARBA" id="ARBA00023315"/>
    </source>
</evidence>
<keyword evidence="13" id="KW-0472">Membrane</keyword>
<protein>
    <recommendedName>
        <fullName evidence="5">diacylglycerol O-acyltransferase</fullName>
        <ecNumber evidence="5">2.3.1.20</ecNumber>
    </recommendedName>
</protein>
<dbReference type="GO" id="GO:0005789">
    <property type="term" value="C:endoplasmic reticulum membrane"/>
    <property type="evidence" value="ECO:0007669"/>
    <property type="project" value="UniProtKB-SubCell"/>
</dbReference>
<evidence type="ECO:0000256" key="4">
    <source>
        <dbReference type="ARBA" id="ARBA00005420"/>
    </source>
</evidence>
<keyword evidence="12" id="KW-0443">Lipid metabolism</keyword>
<keyword evidence="6" id="KW-0444">Lipid biosynthesis</keyword>
<keyword evidence="8" id="KW-0812">Transmembrane</keyword>
<evidence type="ECO:0000256" key="13">
    <source>
        <dbReference type="ARBA" id="ARBA00023136"/>
    </source>
</evidence>
<evidence type="ECO:0000256" key="12">
    <source>
        <dbReference type="ARBA" id="ARBA00023098"/>
    </source>
</evidence>
<proteinExistence type="inferred from homology"/>
<keyword evidence="7" id="KW-0808">Transferase</keyword>
<evidence type="ECO:0000256" key="8">
    <source>
        <dbReference type="ARBA" id="ARBA00022692"/>
    </source>
</evidence>
<comment type="pathway">
    <text evidence="2">Glycerolipid metabolism; triacylglycerol biosynthesis.</text>
</comment>
<keyword evidence="17" id="KW-1185">Reference proteome</keyword>
<dbReference type="Pfam" id="PF03982">
    <property type="entry name" value="DAGAT"/>
    <property type="match status" value="1"/>
</dbReference>
<feature type="chain" id="PRO_5043606656" description="diacylglycerol O-acyltransferase" evidence="15">
    <location>
        <begin position="19"/>
        <end position="82"/>
    </location>
</feature>
<keyword evidence="15" id="KW-0732">Signal</keyword>
<dbReference type="GO" id="GO:0006071">
    <property type="term" value="P:glycerol metabolic process"/>
    <property type="evidence" value="ECO:0007669"/>
    <property type="project" value="UniProtKB-KW"/>
</dbReference>